<evidence type="ECO:0000313" key="4">
    <source>
        <dbReference type="Proteomes" id="UP001500886"/>
    </source>
</evidence>
<protein>
    <recommendedName>
        <fullName evidence="5">Lipoprotein</fullName>
    </recommendedName>
</protein>
<feature type="compositionally biased region" description="Pro residues" evidence="1">
    <location>
        <begin position="170"/>
        <end position="183"/>
    </location>
</feature>
<dbReference type="RefSeq" id="WP_344434935.1">
    <property type="nucleotide sequence ID" value="NZ_BAAASL010000007.1"/>
</dbReference>
<dbReference type="Proteomes" id="UP001500886">
    <property type="component" value="Unassembled WGS sequence"/>
</dbReference>
<evidence type="ECO:0000256" key="1">
    <source>
        <dbReference type="SAM" id="MobiDB-lite"/>
    </source>
</evidence>
<evidence type="ECO:0000313" key="3">
    <source>
        <dbReference type="EMBL" id="GAA2715035.1"/>
    </source>
</evidence>
<evidence type="ECO:0000256" key="2">
    <source>
        <dbReference type="SAM" id="Phobius"/>
    </source>
</evidence>
<organism evidence="3 4">
    <name type="scientific">Streptomyces luteosporeus</name>
    <dbReference type="NCBI Taxonomy" id="173856"/>
    <lineage>
        <taxon>Bacteria</taxon>
        <taxon>Bacillati</taxon>
        <taxon>Actinomycetota</taxon>
        <taxon>Actinomycetes</taxon>
        <taxon>Kitasatosporales</taxon>
        <taxon>Streptomycetaceae</taxon>
        <taxon>Streptomyces</taxon>
    </lineage>
</organism>
<keyword evidence="4" id="KW-1185">Reference proteome</keyword>
<keyword evidence="2" id="KW-1133">Transmembrane helix</keyword>
<reference evidence="3 4" key="1">
    <citation type="journal article" date="2019" name="Int. J. Syst. Evol. Microbiol.">
        <title>The Global Catalogue of Microorganisms (GCM) 10K type strain sequencing project: providing services to taxonomists for standard genome sequencing and annotation.</title>
        <authorList>
            <consortium name="The Broad Institute Genomics Platform"/>
            <consortium name="The Broad Institute Genome Sequencing Center for Infectious Disease"/>
            <person name="Wu L."/>
            <person name="Ma J."/>
        </authorList>
    </citation>
    <scope>NUCLEOTIDE SEQUENCE [LARGE SCALE GENOMIC DNA]</scope>
    <source>
        <strain evidence="3 4">JCM 4542</strain>
    </source>
</reference>
<proteinExistence type="predicted"/>
<keyword evidence="2" id="KW-0812">Transmembrane</keyword>
<evidence type="ECO:0008006" key="5">
    <source>
        <dbReference type="Google" id="ProtNLM"/>
    </source>
</evidence>
<keyword evidence="2" id="KW-0472">Membrane</keyword>
<dbReference type="EMBL" id="BAAASL010000007">
    <property type="protein sequence ID" value="GAA2715035.1"/>
    <property type="molecule type" value="Genomic_DNA"/>
</dbReference>
<gene>
    <name evidence="3" type="ORF">GCM10010315_23400</name>
</gene>
<feature type="region of interest" description="Disordered" evidence="1">
    <location>
        <begin position="156"/>
        <end position="208"/>
    </location>
</feature>
<sequence length="208" mass="20631">MGASRRIRGIRVREWGGPGRPRRPRLRYGAGFGAAGLAAAAVVALAGCEPAAGLDAATVAAVTQRQASLTLGREGVAVAWLTCRGKAQDGGTDMAGSPQPVTIVGIDCEGGTDKGRRIIVFGTVTGVSGTACVRGLLTANVDGRTVFRVSVLGDCTRTGAGGGPSSSVPTAPPPGVPKPPPPQGGGTRGPTVPAPSPSCSSTPMPRGK</sequence>
<accession>A0ABN3TQK1</accession>
<feature type="compositionally biased region" description="Polar residues" evidence="1">
    <location>
        <begin position="197"/>
        <end position="208"/>
    </location>
</feature>
<feature type="transmembrane region" description="Helical" evidence="2">
    <location>
        <begin position="28"/>
        <end position="47"/>
    </location>
</feature>
<name>A0ABN3TQK1_9ACTN</name>
<comment type="caution">
    <text evidence="3">The sequence shown here is derived from an EMBL/GenBank/DDBJ whole genome shotgun (WGS) entry which is preliminary data.</text>
</comment>